<dbReference type="KEGG" id="hazt:108676262"/>
<dbReference type="GO" id="GO:0005789">
    <property type="term" value="C:endoplasmic reticulum membrane"/>
    <property type="evidence" value="ECO:0007669"/>
    <property type="project" value="TreeGrafter"/>
</dbReference>
<dbReference type="PANTHER" id="PTHR10778:SF13">
    <property type="entry name" value="ADENOSINE 3'-PHOSPHO 5'-PHOSPHOSULFATE TRANSPORTER 1"/>
    <property type="match status" value="1"/>
</dbReference>
<feature type="transmembrane region" description="Helical" evidence="8">
    <location>
        <begin position="371"/>
        <end position="389"/>
    </location>
</feature>
<dbReference type="GO" id="GO:0046964">
    <property type="term" value="F:3'-phosphoadenosine 5'-phosphosulfate transmembrane transporter activity"/>
    <property type="evidence" value="ECO:0007669"/>
    <property type="project" value="TreeGrafter"/>
</dbReference>
<comment type="subcellular location">
    <subcellularLocation>
        <location evidence="1">Membrane</location>
        <topology evidence="1">Multi-pass membrane protein</topology>
    </subcellularLocation>
</comment>
<feature type="transmembrane region" description="Helical" evidence="8">
    <location>
        <begin position="244"/>
        <end position="262"/>
    </location>
</feature>
<keyword evidence="5 8" id="KW-1133">Transmembrane helix</keyword>
<evidence type="ECO:0000256" key="3">
    <source>
        <dbReference type="ARBA" id="ARBA00022448"/>
    </source>
</evidence>
<dbReference type="CTD" id="42115"/>
<dbReference type="GeneID" id="108676262"/>
<evidence type="ECO:0000256" key="2">
    <source>
        <dbReference type="ARBA" id="ARBA00010694"/>
    </source>
</evidence>
<dbReference type="InterPro" id="IPR013657">
    <property type="entry name" value="SCL35B1-4/HUT1"/>
</dbReference>
<keyword evidence="6 8" id="KW-0472">Membrane</keyword>
<evidence type="ECO:0000256" key="7">
    <source>
        <dbReference type="ARBA" id="ARBA00039668"/>
    </source>
</evidence>
<evidence type="ECO:0000256" key="6">
    <source>
        <dbReference type="ARBA" id="ARBA00023136"/>
    </source>
</evidence>
<evidence type="ECO:0000256" key="8">
    <source>
        <dbReference type="SAM" id="Phobius"/>
    </source>
</evidence>
<sequence>MDSFLDSWVVHLFIMLLGYATVFIPGYLLIRYLKSIKYEENAGNSIISRLIISCVYGSDDWQLLDSNAGGTSPLKTTSSSSLRRALNLVFCVIGLQVSYLTWGILQEKIMTKEYIGLDLHETGSFKESQFLVFVNRILAFLLAGAYLLVSKQPRHTAPLYKYSYCSFSNIMSSWCQYEALKYVSFPTQVLAKASKIIPVMLMGKLVSGKSYEYYEYAVALLISTGMTLFLFGSTTDSGKTGTSTTLSGVIILVGYMAFDSFTSNWQGELFTTYKMSSVQMMCGVNLFSCLLTSVSLLQQGTFSVAFAFMVKFPVFLWDCIVLSVCSATGQLFIYYTIATFGPVVFIIIMTVRQLLAILLSCIIYSHPVSLLAGFGITFVFMAIFLRIYCSHRVKQLKKRRTAAQDAIRA</sequence>
<feature type="transmembrane region" description="Helical" evidence="8">
    <location>
        <begin position="12"/>
        <end position="30"/>
    </location>
</feature>
<evidence type="ECO:0000256" key="4">
    <source>
        <dbReference type="ARBA" id="ARBA00022692"/>
    </source>
</evidence>
<name>A0A8B7P138_HYAAZ</name>
<feature type="transmembrane region" description="Helical" evidence="8">
    <location>
        <begin position="283"/>
        <end position="308"/>
    </location>
</feature>
<evidence type="ECO:0000256" key="1">
    <source>
        <dbReference type="ARBA" id="ARBA00004141"/>
    </source>
</evidence>
<dbReference type="AlphaFoldDB" id="A0A8B7P138"/>
<dbReference type="Pfam" id="PF08449">
    <property type="entry name" value="UAA"/>
    <property type="match status" value="1"/>
</dbReference>
<comment type="similarity">
    <text evidence="2">Belongs to the nucleotide-sugar transporter family. SLC35B subfamily.</text>
</comment>
<keyword evidence="9" id="KW-1185">Reference proteome</keyword>
<keyword evidence="3" id="KW-0813">Transport</keyword>
<evidence type="ECO:0000313" key="10">
    <source>
        <dbReference type="RefSeq" id="XP_018019809.1"/>
    </source>
</evidence>
<reference evidence="10" key="1">
    <citation type="submission" date="2025-08" db="UniProtKB">
        <authorList>
            <consortium name="RefSeq"/>
        </authorList>
    </citation>
    <scope>IDENTIFICATION</scope>
    <source>
        <tissue evidence="10">Whole organism</tissue>
    </source>
</reference>
<keyword evidence="4 8" id="KW-0812">Transmembrane</keyword>
<dbReference type="RefSeq" id="XP_018019809.1">
    <property type="nucleotide sequence ID" value="XM_018164320.2"/>
</dbReference>
<dbReference type="GO" id="GO:0000139">
    <property type="term" value="C:Golgi membrane"/>
    <property type="evidence" value="ECO:0007669"/>
    <property type="project" value="TreeGrafter"/>
</dbReference>
<evidence type="ECO:0000256" key="5">
    <source>
        <dbReference type="ARBA" id="ARBA00022989"/>
    </source>
</evidence>
<feature type="transmembrane region" description="Helical" evidence="8">
    <location>
        <begin position="85"/>
        <end position="105"/>
    </location>
</feature>
<accession>A0A8B7P138</accession>
<feature type="transmembrane region" description="Helical" evidence="8">
    <location>
        <begin position="213"/>
        <end position="232"/>
    </location>
</feature>
<dbReference type="PANTHER" id="PTHR10778">
    <property type="entry name" value="SOLUTE CARRIER FAMILY 35 MEMBER B"/>
    <property type="match status" value="1"/>
</dbReference>
<gene>
    <name evidence="10" type="primary">LOC108676262</name>
</gene>
<proteinExistence type="inferred from homology"/>
<dbReference type="OMA" id="KIMTQHY"/>
<protein>
    <recommendedName>
        <fullName evidence="7">Adenosine 3'-phospho 5'-phosphosulfate transporter 1</fullName>
    </recommendedName>
</protein>
<feature type="transmembrane region" description="Helical" evidence="8">
    <location>
        <begin position="130"/>
        <end position="149"/>
    </location>
</feature>
<dbReference type="OrthoDB" id="10035043at2759"/>
<evidence type="ECO:0000313" key="9">
    <source>
        <dbReference type="Proteomes" id="UP000694843"/>
    </source>
</evidence>
<dbReference type="Proteomes" id="UP000694843">
    <property type="component" value="Unplaced"/>
</dbReference>
<organism evidence="9 10">
    <name type="scientific">Hyalella azteca</name>
    <name type="common">Amphipod</name>
    <dbReference type="NCBI Taxonomy" id="294128"/>
    <lineage>
        <taxon>Eukaryota</taxon>
        <taxon>Metazoa</taxon>
        <taxon>Ecdysozoa</taxon>
        <taxon>Arthropoda</taxon>
        <taxon>Crustacea</taxon>
        <taxon>Multicrustacea</taxon>
        <taxon>Malacostraca</taxon>
        <taxon>Eumalacostraca</taxon>
        <taxon>Peracarida</taxon>
        <taxon>Amphipoda</taxon>
        <taxon>Senticaudata</taxon>
        <taxon>Talitrida</taxon>
        <taxon>Talitroidea</taxon>
        <taxon>Hyalellidae</taxon>
        <taxon>Hyalella</taxon>
    </lineage>
</organism>